<dbReference type="AlphaFoldDB" id="A0A9Q3HPV2"/>
<evidence type="ECO:0000256" key="1">
    <source>
        <dbReference type="SAM" id="MobiDB-lite"/>
    </source>
</evidence>
<sequence length="130" mass="13969">MGFKRQRKTKPTKSPQQDFPVPSLPCKQTPRQPTPGPSGTQWSEELFCEPSQTKEPPIPGPSSSSQPPEDVPTHEPEPEVAPRQSTEEPFALPCSIIIINDTPVGSPPPPPPSSSPTPPPSHPVSPLSFP</sequence>
<feature type="region of interest" description="Disordered" evidence="1">
    <location>
        <begin position="1"/>
        <end position="130"/>
    </location>
</feature>
<name>A0A9Q3HPV2_9BASI</name>
<dbReference type="EMBL" id="AVOT02023222">
    <property type="protein sequence ID" value="MBW0513143.1"/>
    <property type="molecule type" value="Genomic_DNA"/>
</dbReference>
<feature type="compositionally biased region" description="Basic residues" evidence="1">
    <location>
        <begin position="1"/>
        <end position="11"/>
    </location>
</feature>
<proteinExistence type="predicted"/>
<evidence type="ECO:0000313" key="2">
    <source>
        <dbReference type="EMBL" id="MBW0513143.1"/>
    </source>
</evidence>
<organism evidence="2 3">
    <name type="scientific">Austropuccinia psidii MF-1</name>
    <dbReference type="NCBI Taxonomy" id="1389203"/>
    <lineage>
        <taxon>Eukaryota</taxon>
        <taxon>Fungi</taxon>
        <taxon>Dikarya</taxon>
        <taxon>Basidiomycota</taxon>
        <taxon>Pucciniomycotina</taxon>
        <taxon>Pucciniomycetes</taxon>
        <taxon>Pucciniales</taxon>
        <taxon>Sphaerophragmiaceae</taxon>
        <taxon>Austropuccinia</taxon>
    </lineage>
</organism>
<comment type="caution">
    <text evidence="2">The sequence shown here is derived from an EMBL/GenBank/DDBJ whole genome shotgun (WGS) entry which is preliminary data.</text>
</comment>
<accession>A0A9Q3HPV2</accession>
<feature type="compositionally biased region" description="Pro residues" evidence="1">
    <location>
        <begin position="105"/>
        <end position="130"/>
    </location>
</feature>
<protein>
    <submittedName>
        <fullName evidence="2">Uncharacterized protein</fullName>
    </submittedName>
</protein>
<keyword evidence="3" id="KW-1185">Reference proteome</keyword>
<reference evidence="2" key="1">
    <citation type="submission" date="2021-03" db="EMBL/GenBank/DDBJ databases">
        <title>Draft genome sequence of rust myrtle Austropuccinia psidii MF-1, a brazilian biotype.</title>
        <authorList>
            <person name="Quecine M.C."/>
            <person name="Pachon D.M.R."/>
            <person name="Bonatelli M.L."/>
            <person name="Correr F.H."/>
            <person name="Franceschini L.M."/>
            <person name="Leite T.F."/>
            <person name="Margarido G.R.A."/>
            <person name="Almeida C.A."/>
            <person name="Ferrarezi J.A."/>
            <person name="Labate C.A."/>
        </authorList>
    </citation>
    <scope>NUCLEOTIDE SEQUENCE</scope>
    <source>
        <strain evidence="2">MF-1</strain>
    </source>
</reference>
<evidence type="ECO:0000313" key="3">
    <source>
        <dbReference type="Proteomes" id="UP000765509"/>
    </source>
</evidence>
<dbReference type="Proteomes" id="UP000765509">
    <property type="component" value="Unassembled WGS sequence"/>
</dbReference>
<gene>
    <name evidence="2" type="ORF">O181_052858</name>
</gene>